<feature type="domain" description="DNA mismatch repair MutH/Type II restriction enzyme Sau3AI" evidence="4">
    <location>
        <begin position="56"/>
        <end position="169"/>
    </location>
</feature>
<organism evidence="5 6">
    <name type="scientific">Paralysiella testudinis</name>
    <dbReference type="NCBI Taxonomy" id="2809020"/>
    <lineage>
        <taxon>Bacteria</taxon>
        <taxon>Pseudomonadati</taxon>
        <taxon>Pseudomonadota</taxon>
        <taxon>Betaproteobacteria</taxon>
        <taxon>Neisseriales</taxon>
        <taxon>Neisseriaceae</taxon>
        <taxon>Paralysiella</taxon>
    </lineage>
</organism>
<keyword evidence="2" id="KW-0255">Endonuclease</keyword>
<dbReference type="EMBL" id="CP069798">
    <property type="protein sequence ID" value="QRQ81284.1"/>
    <property type="molecule type" value="Genomic_DNA"/>
</dbReference>
<sequence>MAGHHFTKSEIDNILFATIGQTLGQVDKNHIFDKTLHQPKITGIAGDVIEQSVFGYPADNKSEADLSVDGQAVELKTTGLKRVSSRDKSGHKLEAKEPMSITAVSPGSIIREHDFYESQLWHKLENLLIIYYLYDSATTVTSAEYAHFPIQGYHFHQFSADDQKIIENDWNIIRNFIVFVAANGLDKEVEFPKLSKLRSRMAFLDTAPKYPHPPRFRLTRSVVTSIARKHLGETFEPLLPQLHFSTFMELDTILSELTQQYHGKSIASIAQEMGVDLPRTTSGKVAKHASSILIARMFSQSAAALEDIELFNKFGICYKTITLNPQGYRTEDTKFLKVDFQEWTDKSIGFEDSFIYSFFAEQKFLFAIFKEQTKNHSYENNIFIGFKRIMFDDDFLNDEVKKTWERVRVLVNENLLTNDKLYNKDGYPRINKTGIQQEALNLPKSGHYALFLRGSGSDSTKKPEQVNGIQMYYQYFWLQGRYLVNMLAKFDFL</sequence>
<dbReference type="AlphaFoldDB" id="A0A892ZID4"/>
<dbReference type="SMART" id="SM00927">
    <property type="entry name" value="MutH"/>
    <property type="match status" value="1"/>
</dbReference>
<evidence type="ECO:0000256" key="3">
    <source>
        <dbReference type="ARBA" id="ARBA00022801"/>
    </source>
</evidence>
<dbReference type="GO" id="GO:0004519">
    <property type="term" value="F:endonuclease activity"/>
    <property type="evidence" value="ECO:0007669"/>
    <property type="project" value="UniProtKB-KW"/>
</dbReference>
<dbReference type="SUPFAM" id="SSF52980">
    <property type="entry name" value="Restriction endonuclease-like"/>
    <property type="match status" value="2"/>
</dbReference>
<evidence type="ECO:0000259" key="4">
    <source>
        <dbReference type="SMART" id="SM00927"/>
    </source>
</evidence>
<dbReference type="CDD" id="cd22355">
    <property type="entry name" value="Sau3AI_C"/>
    <property type="match status" value="1"/>
</dbReference>
<dbReference type="Proteomes" id="UP000653156">
    <property type="component" value="Chromosome"/>
</dbReference>
<proteinExistence type="predicted"/>
<evidence type="ECO:0000313" key="5">
    <source>
        <dbReference type="EMBL" id="QRQ81284.1"/>
    </source>
</evidence>
<keyword evidence="1" id="KW-0540">Nuclease</keyword>
<dbReference type="Pfam" id="PF02976">
    <property type="entry name" value="MutH"/>
    <property type="match status" value="1"/>
</dbReference>
<gene>
    <name evidence="5" type="ORF">JQU52_11250</name>
</gene>
<dbReference type="InterPro" id="IPR011337">
    <property type="entry name" value="DNA_rep_MutH/RE_typeII_Sau3AI"/>
</dbReference>
<keyword evidence="6" id="KW-1185">Reference proteome</keyword>
<dbReference type="REBASE" id="479503">
    <property type="entry name" value="Nba26BORF11245P"/>
</dbReference>
<evidence type="ECO:0000313" key="6">
    <source>
        <dbReference type="Proteomes" id="UP000653156"/>
    </source>
</evidence>
<reference evidence="5" key="1">
    <citation type="submission" date="2021-02" db="EMBL/GenBank/DDBJ databases">
        <title>Neisseriaceae sp. 26B isolated from the cloaca of a Common Toad-headed Turtle (Mesoclemmys nasuta).</title>
        <authorList>
            <person name="Spergser J."/>
            <person name="Busse H.-J."/>
        </authorList>
    </citation>
    <scope>NUCLEOTIDE SEQUENCE</scope>
    <source>
        <strain evidence="5">26B</strain>
    </source>
</reference>
<dbReference type="RefSeq" id="WP_230338576.1">
    <property type="nucleotide sequence ID" value="NZ_CP069798.1"/>
</dbReference>
<dbReference type="InterPro" id="IPR011335">
    <property type="entry name" value="Restrct_endonuc-II-like"/>
</dbReference>
<dbReference type="GO" id="GO:0003677">
    <property type="term" value="F:DNA binding"/>
    <property type="evidence" value="ECO:0007669"/>
    <property type="project" value="InterPro"/>
</dbReference>
<dbReference type="KEGG" id="ptes:JQU52_11250"/>
<name>A0A892ZID4_9NEIS</name>
<accession>A0A892ZID4</accession>
<evidence type="ECO:0000256" key="1">
    <source>
        <dbReference type="ARBA" id="ARBA00022722"/>
    </source>
</evidence>
<keyword evidence="3" id="KW-0378">Hydrolase</keyword>
<evidence type="ECO:0000256" key="2">
    <source>
        <dbReference type="ARBA" id="ARBA00022759"/>
    </source>
</evidence>
<dbReference type="Gene3D" id="3.40.600.10">
    <property type="entry name" value="DNA mismatch repair MutH/Restriction endonuclease, type II"/>
    <property type="match status" value="2"/>
</dbReference>
<dbReference type="CDD" id="cd22356">
    <property type="entry name" value="Sau3AI_N-like"/>
    <property type="match status" value="1"/>
</dbReference>
<dbReference type="InterPro" id="IPR037057">
    <property type="entry name" value="DNA_rep_MutH/T2_RE_sf"/>
</dbReference>
<protein>
    <recommendedName>
        <fullName evidence="4">DNA mismatch repair MutH/Type II restriction enzyme Sau3AI domain-containing protein</fullName>
    </recommendedName>
</protein>
<dbReference type="GO" id="GO:0016787">
    <property type="term" value="F:hydrolase activity"/>
    <property type="evidence" value="ECO:0007669"/>
    <property type="project" value="UniProtKB-KW"/>
</dbReference>